<comment type="subcellular location">
    <subcellularLocation>
        <location evidence="1">Cytoplasm</location>
        <location evidence="1">Cytoskeleton</location>
        <location evidence="1">Cilium axoneme</location>
    </subcellularLocation>
</comment>
<keyword evidence="4" id="KW-1185">Reference proteome</keyword>
<protein>
    <submittedName>
        <fullName evidence="3">Uncharacterized protein</fullName>
    </submittedName>
</protein>
<dbReference type="GO" id="GO:0005930">
    <property type="term" value="C:axoneme"/>
    <property type="evidence" value="ECO:0007669"/>
    <property type="project" value="UniProtKB-SubCell"/>
</dbReference>
<dbReference type="SUPFAM" id="SSF52047">
    <property type="entry name" value="RNI-like"/>
    <property type="match status" value="1"/>
</dbReference>
<evidence type="ECO:0000313" key="4">
    <source>
        <dbReference type="Proteomes" id="UP001465755"/>
    </source>
</evidence>
<name>A0AAW1P1V0_9CHLO</name>
<gene>
    <name evidence="3" type="ORF">WJX73_003517</name>
</gene>
<evidence type="ECO:0000313" key="3">
    <source>
        <dbReference type="EMBL" id="KAK9802669.1"/>
    </source>
</evidence>
<organism evidence="3 4">
    <name type="scientific">Symbiochloris irregularis</name>
    <dbReference type="NCBI Taxonomy" id="706552"/>
    <lineage>
        <taxon>Eukaryota</taxon>
        <taxon>Viridiplantae</taxon>
        <taxon>Chlorophyta</taxon>
        <taxon>core chlorophytes</taxon>
        <taxon>Trebouxiophyceae</taxon>
        <taxon>Trebouxiales</taxon>
        <taxon>Trebouxiaceae</taxon>
        <taxon>Symbiochloris</taxon>
    </lineage>
</organism>
<dbReference type="InterPro" id="IPR032675">
    <property type="entry name" value="LRR_dom_sf"/>
</dbReference>
<dbReference type="PANTHER" id="PTHR13382">
    <property type="entry name" value="MITOCHONDRIAL ATP SYNTHASE COUPLING FACTOR B"/>
    <property type="match status" value="1"/>
</dbReference>
<comment type="caution">
    <text evidence="3">The sequence shown here is derived from an EMBL/GenBank/DDBJ whole genome shotgun (WGS) entry which is preliminary data.</text>
</comment>
<feature type="compositionally biased region" description="Low complexity" evidence="2">
    <location>
        <begin position="433"/>
        <end position="451"/>
    </location>
</feature>
<sequence length="465" mass="50966">MSAPHAFLPGPALERVVHHLLAGTDAQTSLLSLLSLAGVDKYSRSVVRHLHRSHCLTLDALEGCNRKSLGRPLLPREDAFSKAAADTKQTIFLLAARFFVGHSEVFLSGQGVTDLVLLEVARKQQQGLLSVRIQNCPEVTDSGINTLVLLCPHLERLHLDHLPAVRGMFLPALVRHSTHLVAMQLTHMPHFKWPAIVVQLKHLGPARRLQSMRIMAVGLTASQAQQLFAILPNLRWLSMDGSSDCIRSAVAECRKLKEVHFSPRQEVGAIDAALQALAGAESLKVLELHHQGPMLSASQLRQAGRLPLNELRLESQVYRQSCTITHATPSHVDDRGIRALVDSICQRWRVDQDPQPFKLSLRGATAITHDAVSSLLRLPMLSELRIEGCPKIQALDKMRLIAKVKAGRELLESEEKRKAGELRRQIAEGLPGSGSSSSNSNVRIASSVRSSMLSRGPADVGVRAA</sequence>
<proteinExistence type="predicted"/>
<dbReference type="Proteomes" id="UP001465755">
    <property type="component" value="Unassembled WGS sequence"/>
</dbReference>
<dbReference type="InterPro" id="IPR050648">
    <property type="entry name" value="F-box_LRR-repeat"/>
</dbReference>
<reference evidence="3 4" key="1">
    <citation type="journal article" date="2024" name="Nat. Commun.">
        <title>Phylogenomics reveals the evolutionary origins of lichenization in chlorophyte algae.</title>
        <authorList>
            <person name="Puginier C."/>
            <person name="Libourel C."/>
            <person name="Otte J."/>
            <person name="Skaloud P."/>
            <person name="Haon M."/>
            <person name="Grisel S."/>
            <person name="Petersen M."/>
            <person name="Berrin J.G."/>
            <person name="Delaux P.M."/>
            <person name="Dal Grande F."/>
            <person name="Keller J."/>
        </authorList>
    </citation>
    <scope>NUCLEOTIDE SEQUENCE [LARGE SCALE GENOMIC DNA]</scope>
    <source>
        <strain evidence="3 4">SAG 2036</strain>
    </source>
</reference>
<evidence type="ECO:0000256" key="1">
    <source>
        <dbReference type="ARBA" id="ARBA00004430"/>
    </source>
</evidence>
<accession>A0AAW1P1V0</accession>
<dbReference type="Gene3D" id="3.80.10.10">
    <property type="entry name" value="Ribonuclease Inhibitor"/>
    <property type="match status" value="2"/>
</dbReference>
<feature type="region of interest" description="Disordered" evidence="2">
    <location>
        <begin position="422"/>
        <end position="465"/>
    </location>
</feature>
<dbReference type="AlphaFoldDB" id="A0AAW1P1V0"/>
<evidence type="ECO:0000256" key="2">
    <source>
        <dbReference type="SAM" id="MobiDB-lite"/>
    </source>
</evidence>
<dbReference type="EMBL" id="JALJOQ010000069">
    <property type="protein sequence ID" value="KAK9802669.1"/>
    <property type="molecule type" value="Genomic_DNA"/>
</dbReference>